<proteinExistence type="predicted"/>
<reference evidence="1" key="1">
    <citation type="submission" date="2023-04" db="EMBL/GenBank/DDBJ databases">
        <title>A chromosome-level genome assembly of the parasitoid wasp Eretmocerus hayati.</title>
        <authorList>
            <person name="Zhong Y."/>
            <person name="Liu S."/>
            <person name="Liu Y."/>
        </authorList>
    </citation>
    <scope>NUCLEOTIDE SEQUENCE</scope>
    <source>
        <strain evidence="1">ZJU_SS_LIU_2023</strain>
    </source>
</reference>
<evidence type="ECO:0000313" key="1">
    <source>
        <dbReference type="EMBL" id="KAJ8676698.1"/>
    </source>
</evidence>
<accession>A0ACC2P0P3</accession>
<gene>
    <name evidence="1" type="ORF">QAD02_012485</name>
</gene>
<keyword evidence="2" id="KW-1185">Reference proteome</keyword>
<dbReference type="EMBL" id="CM056742">
    <property type="protein sequence ID" value="KAJ8676698.1"/>
    <property type="molecule type" value="Genomic_DNA"/>
</dbReference>
<sequence length="333" mass="38007">MCEIYHQLATFKPFIVSAYYSGSTPSSAEIYLDDFVKELDDSCENGILIVEEKFEVRIKCFTSDGPARSFVKCCKDAGGYYAYHQSSNEQQEHDTSKYTAKEFRFSLLYSGPMVLKDILEENQYKHFLLLHDISRILCSRDLYKRGCYAKVYLERFALLGEILYGLVSLTVHILPHVVDDTVNMDCPVTDIDAFPFENQMGFAKKHIRGGFKPLAQLCTKVERDLGIINKRVCIPPELQVLKTKVIDNAIHVEKLIYKSLKLSVKPPNNFVFMSDGSLNSIKDSIYFSLKASAREVLILSVRRKLLGPVYEYPKNSAHLGIYRVDEDDEADTI</sequence>
<protein>
    <submittedName>
        <fullName evidence="1">Uncharacterized protein</fullName>
    </submittedName>
</protein>
<comment type="caution">
    <text evidence="1">The sequence shown here is derived from an EMBL/GenBank/DDBJ whole genome shotgun (WGS) entry which is preliminary data.</text>
</comment>
<dbReference type="Proteomes" id="UP001239111">
    <property type="component" value="Chromosome 2"/>
</dbReference>
<name>A0ACC2P0P3_9HYME</name>
<evidence type="ECO:0000313" key="2">
    <source>
        <dbReference type="Proteomes" id="UP001239111"/>
    </source>
</evidence>
<organism evidence="1 2">
    <name type="scientific">Eretmocerus hayati</name>
    <dbReference type="NCBI Taxonomy" id="131215"/>
    <lineage>
        <taxon>Eukaryota</taxon>
        <taxon>Metazoa</taxon>
        <taxon>Ecdysozoa</taxon>
        <taxon>Arthropoda</taxon>
        <taxon>Hexapoda</taxon>
        <taxon>Insecta</taxon>
        <taxon>Pterygota</taxon>
        <taxon>Neoptera</taxon>
        <taxon>Endopterygota</taxon>
        <taxon>Hymenoptera</taxon>
        <taxon>Apocrita</taxon>
        <taxon>Proctotrupomorpha</taxon>
        <taxon>Chalcidoidea</taxon>
        <taxon>Aphelinidae</taxon>
        <taxon>Aphelininae</taxon>
        <taxon>Eretmocerus</taxon>
    </lineage>
</organism>